<dbReference type="InterPro" id="IPR053139">
    <property type="entry name" value="Surface_bspA-like"/>
</dbReference>
<dbReference type="RefSeq" id="WP_283832759.1">
    <property type="nucleotide sequence ID" value="NZ_JASJEU010000022.1"/>
</dbReference>
<protein>
    <submittedName>
        <fullName evidence="2">Leucine-rich repeat protein</fullName>
    </submittedName>
</protein>
<comment type="caution">
    <text evidence="2">The sequence shown here is derived from an EMBL/GenBank/DDBJ whole genome shotgun (WGS) entry which is preliminary data.</text>
</comment>
<dbReference type="Pfam" id="PF19789">
    <property type="entry name" value="DUF6273"/>
    <property type="match status" value="1"/>
</dbReference>
<dbReference type="Proteomes" id="UP001232750">
    <property type="component" value="Unassembled WGS sequence"/>
</dbReference>
<organism evidence="2 3">
    <name type="scientific">Gordonibacter faecis</name>
    <dbReference type="NCBI Taxonomy" id="3047475"/>
    <lineage>
        <taxon>Bacteria</taxon>
        <taxon>Bacillati</taxon>
        <taxon>Actinomycetota</taxon>
        <taxon>Coriobacteriia</taxon>
        <taxon>Eggerthellales</taxon>
        <taxon>Eggerthellaceae</taxon>
        <taxon>Gordonibacter</taxon>
    </lineage>
</organism>
<gene>
    <name evidence="2" type="ORF">QNJ86_11430</name>
</gene>
<feature type="domain" description="DUF6273" evidence="1">
    <location>
        <begin position="640"/>
        <end position="811"/>
    </location>
</feature>
<dbReference type="InterPro" id="IPR046240">
    <property type="entry name" value="DUF6273"/>
</dbReference>
<evidence type="ECO:0000313" key="3">
    <source>
        <dbReference type="Proteomes" id="UP001232750"/>
    </source>
</evidence>
<dbReference type="Gene3D" id="3.80.10.10">
    <property type="entry name" value="Ribonuclease Inhibitor"/>
    <property type="match status" value="2"/>
</dbReference>
<dbReference type="InterPro" id="IPR032675">
    <property type="entry name" value="LRR_dom_sf"/>
</dbReference>
<accession>A0ABT7DPD6</accession>
<dbReference type="Pfam" id="PF13306">
    <property type="entry name" value="LRR_5"/>
    <property type="match status" value="2"/>
</dbReference>
<dbReference type="EMBL" id="JASJEU010000022">
    <property type="protein sequence ID" value="MDJ1651414.1"/>
    <property type="molecule type" value="Genomic_DNA"/>
</dbReference>
<sequence length="811" mass="86431">MVVCPPAYGKAVVFPAETEAIGEYALAGCKDLASITALGNVQSIDPTAFADEVKTTAVVALPAGNDYGARKLIWENVGFQHFAEPAQPGATTSSDTNNEATSGLTYTLLDDYTLAVSWQSKDDPEANLEIPSSAEINGVPYRVSTIAENAFANRGSLTNVKLPTTITTINTAAFAGCANLSTIEFPNTLRTIDERAFEATSLKDVWLPASIESIGPRAFASCSALERVVALGTSEVASDAIAGCSNVSIYVPSGSEDSWNPGLPSDNNHLMPYGITLSEEPLAIEAGQEANLLEGGNLQAPDPVEASYSYAAAPLSVDAGTVSAKKAGTSDVTAVLSLDGVELTRATRTVEISPNPNGEPAIEMLNSDVPLPSAYLAEARDNQITVVAPFNVTFGQDVPYDVYTHPTSIEASNSFKNNGSVPVQLAQVTCGPLAVATYLQSTNGTSLDSQDLFSIYPKGNAGAAVNFGYGLNNSIRTPDNPGAFVIPPTSSSDYTFRLNLNNAVVNSGAADNGTTVRPLVSVTCTFAQYSGSFYLKDNNTGRAYSLSEVKKHANDISANGSSSPYWNQYKGYVGNDSTYTCQTVWGGTPYDVRIIGVNHDDRADTDSPAKAGLTFQFKECLAANDVDPWDNSFGYRFNAGTKTDNYNEGGWGASELRARMNPEIDTTLKHGDDDNAIWNLVPTDLQDVIAPVNKKYALSSAEDATVTTSRDSLFIASYSELVPSSYWTSYPWTADEGLQYEYWNGKVTQNNGSNASLVKHNVSPSASAIYWWERSMHPNSSVSFLHVGASGYPTNSYYASRSDGVCPCFCL</sequence>
<proteinExistence type="predicted"/>
<evidence type="ECO:0000313" key="2">
    <source>
        <dbReference type="EMBL" id="MDJ1651414.1"/>
    </source>
</evidence>
<dbReference type="SUPFAM" id="SSF52058">
    <property type="entry name" value="L domain-like"/>
    <property type="match status" value="1"/>
</dbReference>
<name>A0ABT7DPD6_9ACTN</name>
<keyword evidence="3" id="KW-1185">Reference proteome</keyword>
<dbReference type="InterPro" id="IPR026906">
    <property type="entry name" value="LRR_5"/>
</dbReference>
<dbReference type="PANTHER" id="PTHR45661">
    <property type="entry name" value="SURFACE ANTIGEN"/>
    <property type="match status" value="1"/>
</dbReference>
<reference evidence="2 3" key="1">
    <citation type="submission" date="2023-05" db="EMBL/GenBank/DDBJ databases">
        <title>Gordonibacter KGMB12511T sp. nov., isolated from faeces of healthy Korean.</title>
        <authorList>
            <person name="Kim H.S."/>
            <person name="Kim J.-S."/>
            <person name="Suh M.K."/>
            <person name="Eom M.K."/>
            <person name="Do H.E."/>
            <person name="Lee J.-S."/>
        </authorList>
    </citation>
    <scope>NUCLEOTIDE SEQUENCE [LARGE SCALE GENOMIC DNA]</scope>
    <source>
        <strain evidence="2 3">KGMB12511</strain>
    </source>
</reference>
<dbReference type="PANTHER" id="PTHR45661:SF3">
    <property type="entry name" value="IG-LIKE DOMAIN-CONTAINING PROTEIN"/>
    <property type="match status" value="1"/>
</dbReference>
<evidence type="ECO:0000259" key="1">
    <source>
        <dbReference type="Pfam" id="PF19789"/>
    </source>
</evidence>